<organism evidence="3 4">
    <name type="scientific">Blepharisma stoltei</name>
    <dbReference type="NCBI Taxonomy" id="1481888"/>
    <lineage>
        <taxon>Eukaryota</taxon>
        <taxon>Sar</taxon>
        <taxon>Alveolata</taxon>
        <taxon>Ciliophora</taxon>
        <taxon>Postciliodesmatophora</taxon>
        <taxon>Heterotrichea</taxon>
        <taxon>Heterotrichida</taxon>
        <taxon>Blepharismidae</taxon>
        <taxon>Blepharisma</taxon>
    </lineage>
</organism>
<dbReference type="Proteomes" id="UP001162131">
    <property type="component" value="Unassembled WGS sequence"/>
</dbReference>
<name>A0AAU9IXU7_9CILI</name>
<dbReference type="Gene3D" id="2.60.120.10">
    <property type="entry name" value="Jelly Rolls"/>
    <property type="match status" value="2"/>
</dbReference>
<protein>
    <recommendedName>
        <fullName evidence="2">Cyclic nucleotide-binding domain-containing protein</fullName>
    </recommendedName>
</protein>
<keyword evidence="4" id="KW-1185">Reference proteome</keyword>
<gene>
    <name evidence="3" type="ORF">BSTOLATCC_MIC16620</name>
</gene>
<dbReference type="InterPro" id="IPR014710">
    <property type="entry name" value="RmlC-like_jellyroll"/>
</dbReference>
<dbReference type="EMBL" id="CAJZBQ010000016">
    <property type="protein sequence ID" value="CAG9316510.1"/>
    <property type="molecule type" value="Genomic_DNA"/>
</dbReference>
<dbReference type="SMART" id="SM00100">
    <property type="entry name" value="cNMP"/>
    <property type="match status" value="2"/>
</dbReference>
<dbReference type="PANTHER" id="PTHR23011:SF28">
    <property type="entry name" value="CYCLIC NUCLEOTIDE-BINDING DOMAIN CONTAINING PROTEIN"/>
    <property type="match status" value="1"/>
</dbReference>
<evidence type="ECO:0000313" key="3">
    <source>
        <dbReference type="EMBL" id="CAG9316510.1"/>
    </source>
</evidence>
<feature type="domain" description="Cyclic nucleotide-binding" evidence="2">
    <location>
        <begin position="202"/>
        <end position="341"/>
    </location>
</feature>
<proteinExistence type="predicted"/>
<comment type="caution">
    <text evidence="3">The sequence shown here is derived from an EMBL/GenBank/DDBJ whole genome shotgun (WGS) entry which is preliminary data.</text>
</comment>
<dbReference type="InterPro" id="IPR000595">
    <property type="entry name" value="cNMP-bd_dom"/>
</dbReference>
<feature type="region of interest" description="Disordered" evidence="1">
    <location>
        <begin position="412"/>
        <end position="443"/>
    </location>
</feature>
<accession>A0AAU9IXU7</accession>
<dbReference type="PRINTS" id="PR00103">
    <property type="entry name" value="CAMPKINASE"/>
</dbReference>
<dbReference type="Pfam" id="PF00027">
    <property type="entry name" value="cNMP_binding"/>
    <property type="match status" value="2"/>
</dbReference>
<feature type="domain" description="Cyclic nucleotide-binding" evidence="2">
    <location>
        <begin position="93"/>
        <end position="199"/>
    </location>
</feature>
<dbReference type="AlphaFoldDB" id="A0AAU9IXU7"/>
<dbReference type="CDD" id="cd00038">
    <property type="entry name" value="CAP_ED"/>
    <property type="match status" value="2"/>
</dbReference>
<dbReference type="InterPro" id="IPR018488">
    <property type="entry name" value="cNMP-bd_CS"/>
</dbReference>
<dbReference type="PANTHER" id="PTHR23011">
    <property type="entry name" value="CYCLIC NUCLEOTIDE-BINDING DOMAIN CONTAINING PROTEIN"/>
    <property type="match status" value="1"/>
</dbReference>
<dbReference type="PROSITE" id="PS00889">
    <property type="entry name" value="CNMP_BINDING_2"/>
    <property type="match status" value="1"/>
</dbReference>
<evidence type="ECO:0000259" key="2">
    <source>
        <dbReference type="PROSITE" id="PS50042"/>
    </source>
</evidence>
<reference evidence="3" key="1">
    <citation type="submission" date="2021-09" db="EMBL/GenBank/DDBJ databases">
        <authorList>
            <consortium name="AG Swart"/>
            <person name="Singh M."/>
            <person name="Singh A."/>
            <person name="Seah K."/>
            <person name="Emmerich C."/>
        </authorList>
    </citation>
    <scope>NUCLEOTIDE SEQUENCE</scope>
    <source>
        <strain evidence="3">ATCC30299</strain>
    </source>
</reference>
<dbReference type="SUPFAM" id="SSF51206">
    <property type="entry name" value="cAMP-binding domain-like"/>
    <property type="match status" value="2"/>
</dbReference>
<dbReference type="PROSITE" id="PS50042">
    <property type="entry name" value="CNMP_BINDING_3"/>
    <property type="match status" value="2"/>
</dbReference>
<dbReference type="InterPro" id="IPR018490">
    <property type="entry name" value="cNMP-bd_dom_sf"/>
</dbReference>
<evidence type="ECO:0000256" key="1">
    <source>
        <dbReference type="SAM" id="MobiDB-lite"/>
    </source>
</evidence>
<dbReference type="PROSITE" id="PS00888">
    <property type="entry name" value="CNMP_BINDING_1"/>
    <property type="match status" value="1"/>
</dbReference>
<evidence type="ECO:0000313" key="4">
    <source>
        <dbReference type="Proteomes" id="UP001162131"/>
    </source>
</evidence>
<sequence>MLVRQNTNRSFNFTPKEQPKPILNVPYLMITNAPGSPDALSYIVSILNSPPPSRTLNTLKTLMFVTKDIPFFTKIKQEYNEDAHKNCCQYMCYFFSKKGEFVINAGEYGDTFYIILQGVVKVLVPTSSPGQPDTLIEVATLEAGSAFGELALLKNQPRAASIICTEDCHFATLSKEPYLRILGKLTAQKLDELVSFLSKLPVFSSWTAKSLVNLSYYFTQVKFTRNQVIYSEGDPPACAYIIREGEVQLTRSYKIQIPSNNKSLCTLKNRIKKHQKIKVAILTKGEMFGDAELLSNNPRSYTCTCSSSEVDLLTISKLEFKRRIIKEESIFYIMKKNKIKEECRETTYGGVAGINIQKSKVIEPLKDIETHKDSSIINDLKTLSPSYFQKIHHDSPKLLKVPTFDKISKSQLSPKLMRSIPSSPRKSRRSLTERDSLGITPRAIRNTPKLNLELLETSTKGTKSSGLPSIRHAPISPRELKYYMNFRSDSPIYYPMTSRQ</sequence>